<accession>A0A318QNX5</accession>
<dbReference type="Proteomes" id="UP000247417">
    <property type="component" value="Unassembled WGS sequence"/>
</dbReference>
<evidence type="ECO:0000259" key="1">
    <source>
        <dbReference type="Pfam" id="PF18013"/>
    </source>
</evidence>
<comment type="caution">
    <text evidence="2">The sequence shown here is derived from an EMBL/GenBank/DDBJ whole genome shotgun (WGS) entry which is preliminary data.</text>
</comment>
<evidence type="ECO:0000313" key="2">
    <source>
        <dbReference type="EMBL" id="PYD81417.1"/>
    </source>
</evidence>
<dbReference type="AlphaFoldDB" id="A0A318QNX5"/>
<gene>
    <name evidence="2" type="ORF">CFR80_11925</name>
</gene>
<feature type="domain" description="Phage tail lysozyme" evidence="1">
    <location>
        <begin position="448"/>
        <end position="580"/>
    </location>
</feature>
<dbReference type="RefSeq" id="WP_110507424.1">
    <property type="nucleotide sequence ID" value="NZ_NKTX01000032.1"/>
</dbReference>
<dbReference type="Gene3D" id="1.10.530.10">
    <property type="match status" value="1"/>
</dbReference>
<sequence>MSDANVLQEFLVSLGWDVDQRGGDRFRDQLKSIKIGAITVTAALTGLVAAVAKTAQTYEQMHYASQRAQSSVTNMNAFGFAVGQLGGNAQTAKQSLQELGNRVRNLPGMENSIQRFGVQTRDANGHMRDMADIVTDMGQKFRDDPIQGHALAWAQAFGLSQTDMQALERAPDLLRKYEQEYRRIYSSIGLNQDQAGEQSAQFMQDIRVTWQIVEAIGQKVMIDLQKAFGGNIHDLNNYLMQHGPEIAAAIEQGVQEVVAFVQWLIKAGKAINSGVENTVGWKVVLEGIATFMATRWVAGVVTPILMMVRALGGGSLAAAALRTALMKIGEPAAAAAKALGGVEAAGAAAGGAEAAGGAATAAEGGAEMFGPPTAAESRAQAAWNASRIAPAAEGAEAAGGAAFGAPMAVVGGAAAFAGYEGYKAWGDVHDAIRAVHKRHAVSDSTAAREKQAFQFFIGKGFSPQAAAGIVGNLEQESGLDPEARGDGGRAGGVAQWHQDRARAIYQQFGIDVYHANLSQQLEAIFDEMQMGSDPQARQAGRDLYRTNDAAMATHIFRAGYERPLNKFGDEDQKRWQLASDAMSRNPQLFNAANGGGAASQSVSVNNHVTINGAQSPQAVGKAVSDYISNRTTSAITRNLMNKTA</sequence>
<dbReference type="Pfam" id="PF18013">
    <property type="entry name" value="Phage_lysozyme2"/>
    <property type="match status" value="1"/>
</dbReference>
<organism evidence="2 3">
    <name type="scientific">Komagataeibacter oboediens</name>
    <dbReference type="NCBI Taxonomy" id="65958"/>
    <lineage>
        <taxon>Bacteria</taxon>
        <taxon>Pseudomonadati</taxon>
        <taxon>Pseudomonadota</taxon>
        <taxon>Alphaproteobacteria</taxon>
        <taxon>Acetobacterales</taxon>
        <taxon>Acetobacteraceae</taxon>
        <taxon>Komagataeibacter</taxon>
    </lineage>
</organism>
<name>A0A318QNX5_9PROT</name>
<reference evidence="2 3" key="1">
    <citation type="submission" date="2017-07" db="EMBL/GenBank/DDBJ databases">
        <title>A draft genome sequence of Komagataeibacter oboediens LMG 18849.</title>
        <authorList>
            <person name="Skraban J."/>
            <person name="Cleenwerck I."/>
            <person name="Vandamme P."/>
            <person name="Trcek J."/>
        </authorList>
    </citation>
    <scope>NUCLEOTIDE SEQUENCE [LARGE SCALE GENOMIC DNA]</scope>
    <source>
        <strain evidence="2 3">LMG 18849</strain>
    </source>
</reference>
<dbReference type="InterPro" id="IPR041219">
    <property type="entry name" value="Phage_lysozyme2"/>
</dbReference>
<evidence type="ECO:0000313" key="3">
    <source>
        <dbReference type="Proteomes" id="UP000247417"/>
    </source>
</evidence>
<dbReference type="EMBL" id="NKTX01000032">
    <property type="protein sequence ID" value="PYD81417.1"/>
    <property type="molecule type" value="Genomic_DNA"/>
</dbReference>
<protein>
    <recommendedName>
        <fullName evidence="1">Phage tail lysozyme domain-containing protein</fullName>
    </recommendedName>
</protein>
<dbReference type="OrthoDB" id="8410204at2"/>
<proteinExistence type="predicted"/>
<dbReference type="STRING" id="940286.GCA_000227565_01394"/>